<keyword evidence="5" id="KW-0233">DNA recombination</keyword>
<accession>A0ABV1D869</accession>
<keyword evidence="4" id="KW-0238">DNA-binding</keyword>
<comment type="function">
    <text evidence="1">Required for the transposition of the insertion element.</text>
</comment>
<organism evidence="6 7">
    <name type="scientific">Enterocloster hominis</name>
    <name type="common">ex Hitch et al. 2024</name>
    <dbReference type="NCBI Taxonomy" id="1917870"/>
    <lineage>
        <taxon>Bacteria</taxon>
        <taxon>Bacillati</taxon>
        <taxon>Bacillota</taxon>
        <taxon>Clostridia</taxon>
        <taxon>Lachnospirales</taxon>
        <taxon>Lachnospiraceae</taxon>
        <taxon>Enterocloster</taxon>
    </lineage>
</organism>
<keyword evidence="7" id="KW-1185">Reference proteome</keyword>
<name>A0ABV1D869_9FIRM</name>
<reference evidence="6 7" key="1">
    <citation type="submission" date="2024-03" db="EMBL/GenBank/DDBJ databases">
        <title>Human intestinal bacterial collection.</title>
        <authorList>
            <person name="Pauvert C."/>
            <person name="Hitch T.C.A."/>
            <person name="Clavel T."/>
        </authorList>
    </citation>
    <scope>NUCLEOTIDE SEQUENCE [LARGE SCALE GENOMIC DNA]</scope>
    <source>
        <strain evidence="6 7">CLA-SR-H021</strain>
    </source>
</reference>
<sequence length="64" mass="7332">MWLYRKGCNVIQTVYIAIRIGIEDVKNILGIYVGQNESAKFWLSILNGLKSLRLKDILLHAQTV</sequence>
<evidence type="ECO:0000313" key="7">
    <source>
        <dbReference type="Proteomes" id="UP001454086"/>
    </source>
</evidence>
<dbReference type="Pfam" id="PF00872">
    <property type="entry name" value="Transposase_mut"/>
    <property type="match status" value="1"/>
</dbReference>
<evidence type="ECO:0000256" key="2">
    <source>
        <dbReference type="ARBA" id="ARBA00010961"/>
    </source>
</evidence>
<comment type="similarity">
    <text evidence="2">Belongs to the transposase mutator family.</text>
</comment>
<keyword evidence="3" id="KW-0815">Transposition</keyword>
<dbReference type="Proteomes" id="UP001454086">
    <property type="component" value="Unassembled WGS sequence"/>
</dbReference>
<comment type="caution">
    <text evidence="6">The sequence shown here is derived from an EMBL/GenBank/DDBJ whole genome shotgun (WGS) entry which is preliminary data.</text>
</comment>
<proteinExistence type="inferred from homology"/>
<evidence type="ECO:0000256" key="1">
    <source>
        <dbReference type="ARBA" id="ARBA00002190"/>
    </source>
</evidence>
<evidence type="ECO:0000256" key="4">
    <source>
        <dbReference type="ARBA" id="ARBA00023125"/>
    </source>
</evidence>
<dbReference type="EMBL" id="JBBMFM010000067">
    <property type="protein sequence ID" value="MEQ2426589.1"/>
    <property type="molecule type" value="Genomic_DNA"/>
</dbReference>
<dbReference type="InterPro" id="IPR001207">
    <property type="entry name" value="Transposase_mutator"/>
</dbReference>
<evidence type="ECO:0000313" key="6">
    <source>
        <dbReference type="EMBL" id="MEQ2426589.1"/>
    </source>
</evidence>
<evidence type="ECO:0000256" key="3">
    <source>
        <dbReference type="ARBA" id="ARBA00022578"/>
    </source>
</evidence>
<protein>
    <submittedName>
        <fullName evidence="6">Transposase</fullName>
    </submittedName>
</protein>
<evidence type="ECO:0000256" key="5">
    <source>
        <dbReference type="ARBA" id="ARBA00023172"/>
    </source>
</evidence>
<gene>
    <name evidence="6" type="ORF">WMQ36_16580</name>
</gene>